<proteinExistence type="predicted"/>
<dbReference type="AlphaFoldDB" id="A0A3B0Y7Y4"/>
<gene>
    <name evidence="1" type="ORF">MNBD_GAMMA14-1824</name>
</gene>
<sequence length="154" mass="16440">MKRIHLALSLICLATPWSLSHADAWGQLFTTPAQRAQLDGGQTTVAKTDNSSDSAAQAASVETIRLTGTLTSSRGTQTVWLNGKPADRDARILTDGRVELHISSATDHRLMKSGQLLNPQTGEIVEGYAAPQTTPADHTTATDTDSMETLMQAP</sequence>
<protein>
    <submittedName>
        <fullName evidence="1">Uncharacterized protein</fullName>
    </submittedName>
</protein>
<organism evidence="1">
    <name type="scientific">hydrothermal vent metagenome</name>
    <dbReference type="NCBI Taxonomy" id="652676"/>
    <lineage>
        <taxon>unclassified sequences</taxon>
        <taxon>metagenomes</taxon>
        <taxon>ecological metagenomes</taxon>
    </lineage>
</organism>
<evidence type="ECO:0000313" key="1">
    <source>
        <dbReference type="EMBL" id="VAW76898.1"/>
    </source>
</evidence>
<accession>A0A3B0Y7Y4</accession>
<name>A0A3B0Y7Y4_9ZZZZ</name>
<dbReference type="EMBL" id="UOFM01000199">
    <property type="protein sequence ID" value="VAW76898.1"/>
    <property type="molecule type" value="Genomic_DNA"/>
</dbReference>
<reference evidence="1" key="1">
    <citation type="submission" date="2018-06" db="EMBL/GenBank/DDBJ databases">
        <authorList>
            <person name="Zhirakovskaya E."/>
        </authorList>
    </citation>
    <scope>NUCLEOTIDE SEQUENCE</scope>
</reference>